<dbReference type="Pfam" id="PF02458">
    <property type="entry name" value="Transferase"/>
    <property type="match status" value="1"/>
</dbReference>
<dbReference type="AlphaFoldDB" id="A0A9P4Q041"/>
<dbReference type="Proteomes" id="UP000799441">
    <property type="component" value="Unassembled WGS sequence"/>
</dbReference>
<accession>A0A9P4Q041</accession>
<keyword evidence="1" id="KW-0808">Transferase</keyword>
<evidence type="ECO:0008006" key="4">
    <source>
        <dbReference type="Google" id="ProtNLM"/>
    </source>
</evidence>
<name>A0A9P4Q041_9PEZI</name>
<keyword evidence="3" id="KW-1185">Reference proteome</keyword>
<reference evidence="2" key="1">
    <citation type="journal article" date="2020" name="Stud. Mycol.">
        <title>101 Dothideomycetes genomes: a test case for predicting lifestyles and emergence of pathogens.</title>
        <authorList>
            <person name="Haridas S."/>
            <person name="Albert R."/>
            <person name="Binder M."/>
            <person name="Bloem J."/>
            <person name="Labutti K."/>
            <person name="Salamov A."/>
            <person name="Andreopoulos B."/>
            <person name="Baker S."/>
            <person name="Barry K."/>
            <person name="Bills G."/>
            <person name="Bluhm B."/>
            <person name="Cannon C."/>
            <person name="Castanera R."/>
            <person name="Culley D."/>
            <person name="Daum C."/>
            <person name="Ezra D."/>
            <person name="Gonzalez J."/>
            <person name="Henrissat B."/>
            <person name="Kuo A."/>
            <person name="Liang C."/>
            <person name="Lipzen A."/>
            <person name="Lutzoni F."/>
            <person name="Magnuson J."/>
            <person name="Mondo S."/>
            <person name="Nolan M."/>
            <person name="Ohm R."/>
            <person name="Pangilinan J."/>
            <person name="Park H.-J."/>
            <person name="Ramirez L."/>
            <person name="Alfaro M."/>
            <person name="Sun H."/>
            <person name="Tritt A."/>
            <person name="Yoshinaga Y."/>
            <person name="Zwiers L.-H."/>
            <person name="Turgeon B."/>
            <person name="Goodwin S."/>
            <person name="Spatafora J."/>
            <person name="Crous P."/>
            <person name="Grigoriev I."/>
        </authorList>
    </citation>
    <scope>NUCLEOTIDE SEQUENCE</scope>
    <source>
        <strain evidence="2">CBS 116435</strain>
    </source>
</reference>
<evidence type="ECO:0000313" key="3">
    <source>
        <dbReference type="Proteomes" id="UP000799441"/>
    </source>
</evidence>
<dbReference type="OrthoDB" id="1862401at2759"/>
<comment type="caution">
    <text evidence="2">The sequence shown here is derived from an EMBL/GenBank/DDBJ whole genome shotgun (WGS) entry which is preliminary data.</text>
</comment>
<proteinExistence type="predicted"/>
<dbReference type="GO" id="GO:0016740">
    <property type="term" value="F:transferase activity"/>
    <property type="evidence" value="ECO:0007669"/>
    <property type="project" value="UniProtKB-KW"/>
</dbReference>
<evidence type="ECO:0000256" key="1">
    <source>
        <dbReference type="ARBA" id="ARBA00022679"/>
    </source>
</evidence>
<sequence>MPSSAPPLSTMDDVKVYPDKSVEPQISKLSLCDVYAPKIWVTQCHFWPCEERQPFERTYEILKQGLARVLSEIPELAGRITRGSDDPRDIYIEVNPNASIDFSHEDLSIVEDIPSYLALRSGGFPVQDIKLRILPDITLLPVTVGSPIFTAKLNKLKGGLCMTFGLNHLFADMSSVSEVERLWSLHTADVSSGRQSTYRPAINDVSFRERLSVAPPGAAPFNDPHWMVSPTQQSQLNLPAAADSISGQVDATKWCMWRFSPENLTTLKKDASSSDATKWISTIDALIGLLWSRISFVKQKSQEGFETSEMLFPINARKRLHPPLHSNFLGNVVDLISAECPLADLEAGNAGLVAGAQCVRRAVTEWEQSKFEAWLGTAASLPNDQAICPHPLMLLASQNMTFNDYSKSQSNSLDWGIELGYIESTRYTTPAASMAGCATTVVVYPKLRDGGLEVVMTCSDAAQQALLDDPVLQRYAQFRCCFG</sequence>
<dbReference type="Gene3D" id="3.30.559.10">
    <property type="entry name" value="Chloramphenicol acetyltransferase-like domain"/>
    <property type="match status" value="2"/>
</dbReference>
<organism evidence="2 3">
    <name type="scientific">Polychaeton citri CBS 116435</name>
    <dbReference type="NCBI Taxonomy" id="1314669"/>
    <lineage>
        <taxon>Eukaryota</taxon>
        <taxon>Fungi</taxon>
        <taxon>Dikarya</taxon>
        <taxon>Ascomycota</taxon>
        <taxon>Pezizomycotina</taxon>
        <taxon>Dothideomycetes</taxon>
        <taxon>Dothideomycetidae</taxon>
        <taxon>Capnodiales</taxon>
        <taxon>Capnodiaceae</taxon>
        <taxon>Polychaeton</taxon>
    </lineage>
</organism>
<gene>
    <name evidence="2" type="ORF">K431DRAFT_287960</name>
</gene>
<dbReference type="PANTHER" id="PTHR31896">
    <property type="entry name" value="FAMILY REGULATORY PROTEIN, PUTATIVE (AFU_ORTHOLOGUE AFUA_3G14730)-RELATED"/>
    <property type="match status" value="1"/>
</dbReference>
<protein>
    <recommendedName>
        <fullName evidence="4">Trichothecene 3-O-acetyltransferase</fullName>
    </recommendedName>
</protein>
<evidence type="ECO:0000313" key="2">
    <source>
        <dbReference type="EMBL" id="KAF2718112.1"/>
    </source>
</evidence>
<dbReference type="PANTHER" id="PTHR31896:SF64">
    <property type="entry name" value="TRICHOTHECENE 3-O-ACETYLTRANSFERASE"/>
    <property type="match status" value="1"/>
</dbReference>
<dbReference type="InterPro" id="IPR051283">
    <property type="entry name" value="Sec_Metabolite_Acyltrans"/>
</dbReference>
<dbReference type="InterPro" id="IPR023213">
    <property type="entry name" value="CAT-like_dom_sf"/>
</dbReference>
<dbReference type="EMBL" id="MU003830">
    <property type="protein sequence ID" value="KAF2718112.1"/>
    <property type="molecule type" value="Genomic_DNA"/>
</dbReference>